<evidence type="ECO:0000313" key="1">
    <source>
        <dbReference type="EMBL" id="RKN09634.1"/>
    </source>
</evidence>
<comment type="caution">
    <text evidence="1">The sequence shown here is derived from an EMBL/GenBank/DDBJ whole genome shotgun (WGS) entry which is preliminary data.</text>
</comment>
<reference evidence="1 2" key="1">
    <citation type="submission" date="2018-09" db="EMBL/GenBank/DDBJ databases">
        <title>Streptomyces sp. nov. DS1-2, an endophytic actinomycete isolated from roots of Dendrobium scabrilingue.</title>
        <authorList>
            <person name="Kuncharoen N."/>
            <person name="Kudo T."/>
            <person name="Ohkuma M."/>
            <person name="Yuki M."/>
            <person name="Tanasupawat S."/>
        </authorList>
    </citation>
    <scope>NUCLEOTIDE SEQUENCE [LARGE SCALE GENOMIC DNA]</scope>
    <source>
        <strain evidence="1 2">AZ1-7</strain>
    </source>
</reference>
<sequence length="276" mass="30634">MAGQIRTIHRGGSRFYVAPDGAKVPGVTSVVSMLPRPFLVNWAAKMTAEAAVDQLAAVTSIAERDRSGAVDYLKGAHRRYTQSRADIGSEAHDTFERQIRGERVGRVHRDIEPYRVGFAEFLETVAPELVRAEDVAWSDRHEYAGSFDALLRVRLDENGKPDENGEPALLVADWKTSRATYPDVALQMTAYARADRIIAPDGTSEPMPAVDGAAVLHIRPEGWSFKPVRSDDEVFGVFLSLRHIFEWDREISRTVIGTPMAQSGGRFVTGTQRRAR</sequence>
<name>A0A3A9WJL6_9ACTN</name>
<evidence type="ECO:0008006" key="3">
    <source>
        <dbReference type="Google" id="ProtNLM"/>
    </source>
</evidence>
<protein>
    <recommendedName>
        <fullName evidence="3">PD-(D/E)XK endonuclease-like domain-containing protein</fullName>
    </recommendedName>
</protein>
<organism evidence="1 2">
    <name type="scientific">Streptomyces radicis</name>
    <dbReference type="NCBI Taxonomy" id="1750517"/>
    <lineage>
        <taxon>Bacteria</taxon>
        <taxon>Bacillati</taxon>
        <taxon>Actinomycetota</taxon>
        <taxon>Actinomycetes</taxon>
        <taxon>Kitasatosporales</taxon>
        <taxon>Streptomycetaceae</taxon>
        <taxon>Streptomyces</taxon>
    </lineage>
</organism>
<proteinExistence type="predicted"/>
<accession>A0A3A9WJL6</accession>
<dbReference type="EMBL" id="RBDX01000007">
    <property type="protein sequence ID" value="RKN09634.1"/>
    <property type="molecule type" value="Genomic_DNA"/>
</dbReference>
<dbReference type="AlphaFoldDB" id="A0A3A9WJL6"/>
<gene>
    <name evidence="1" type="ORF">D7319_11255</name>
</gene>
<evidence type="ECO:0000313" key="2">
    <source>
        <dbReference type="Proteomes" id="UP000275024"/>
    </source>
</evidence>
<dbReference type="Proteomes" id="UP000275024">
    <property type="component" value="Unassembled WGS sequence"/>
</dbReference>
<dbReference type="RefSeq" id="WP_120745017.1">
    <property type="nucleotide sequence ID" value="NZ_RBDX01000007.1"/>
</dbReference>